<comment type="caution">
    <text evidence="1">The sequence shown here is derived from an EMBL/GenBank/DDBJ whole genome shotgun (WGS) entry which is preliminary data.</text>
</comment>
<name>A0ABX4BRH2_FLAFR</name>
<organism evidence="1 2">
    <name type="scientific">Flavobacterium frigidimaris</name>
    <dbReference type="NCBI Taxonomy" id="262320"/>
    <lineage>
        <taxon>Bacteria</taxon>
        <taxon>Pseudomonadati</taxon>
        <taxon>Bacteroidota</taxon>
        <taxon>Flavobacteriia</taxon>
        <taxon>Flavobacteriales</taxon>
        <taxon>Flavobacteriaceae</taxon>
        <taxon>Flavobacterium</taxon>
    </lineage>
</organism>
<dbReference type="EMBL" id="MUGV01000018">
    <property type="protein sequence ID" value="OXA79100.1"/>
    <property type="molecule type" value="Genomic_DNA"/>
</dbReference>
<protein>
    <recommendedName>
        <fullName evidence="3">Lipoprotein</fullName>
    </recommendedName>
</protein>
<proteinExistence type="predicted"/>
<accession>A0ABX4BRH2</accession>
<evidence type="ECO:0008006" key="3">
    <source>
        <dbReference type="Google" id="ProtNLM"/>
    </source>
</evidence>
<sequence>MKKNIVRLILLISLISCSDRNSKLTAEKENVDQTHSNKTKTAERFFPENIETETHDTILDGNFKIAITKTSLKSFVINAFLEMNIKHIDKYRDNEIHLKITQKSEVILDTLFRKELFKNQIDQSFIKTANFHNYWFEKSENGKLIFMGTICKPETDICFDFNHYYDIKTKSFEIKKMEPDDE</sequence>
<dbReference type="RefSeq" id="WP_074658896.1">
    <property type="nucleotide sequence ID" value="NZ_MUGV01000018.1"/>
</dbReference>
<keyword evidence="2" id="KW-1185">Reference proteome</keyword>
<dbReference type="InterPro" id="IPR031762">
    <property type="entry name" value="DUF4738"/>
</dbReference>
<dbReference type="Pfam" id="PF15889">
    <property type="entry name" value="DUF4738"/>
    <property type="match status" value="1"/>
</dbReference>
<reference evidence="1 2" key="1">
    <citation type="submission" date="2016-11" db="EMBL/GenBank/DDBJ databases">
        <title>Whole genomes of Flavobacteriaceae.</title>
        <authorList>
            <person name="Stine C."/>
            <person name="Li C."/>
            <person name="Tadesse D."/>
        </authorList>
    </citation>
    <scope>NUCLEOTIDE SEQUENCE [LARGE SCALE GENOMIC DNA]</scope>
    <source>
        <strain evidence="1 2">DSM 15937</strain>
    </source>
</reference>
<gene>
    <name evidence="1" type="ORF">B0A65_11160</name>
</gene>
<dbReference type="Gene3D" id="2.40.128.510">
    <property type="entry name" value="Protein of unknown function DUF4738"/>
    <property type="match status" value="1"/>
</dbReference>
<evidence type="ECO:0000313" key="2">
    <source>
        <dbReference type="Proteomes" id="UP000198382"/>
    </source>
</evidence>
<dbReference type="Proteomes" id="UP000198382">
    <property type="component" value="Unassembled WGS sequence"/>
</dbReference>
<evidence type="ECO:0000313" key="1">
    <source>
        <dbReference type="EMBL" id="OXA79100.1"/>
    </source>
</evidence>